<dbReference type="Proteomes" id="UP000732399">
    <property type="component" value="Unassembled WGS sequence"/>
</dbReference>
<organism evidence="5 6">
    <name type="scientific">Sphingomonas corticis</name>
    <dbReference type="NCBI Taxonomy" id="2722791"/>
    <lineage>
        <taxon>Bacteria</taxon>
        <taxon>Pseudomonadati</taxon>
        <taxon>Pseudomonadota</taxon>
        <taxon>Alphaproteobacteria</taxon>
        <taxon>Sphingomonadales</taxon>
        <taxon>Sphingomonadaceae</taxon>
        <taxon>Sphingomonas</taxon>
    </lineage>
</organism>
<dbReference type="CDD" id="cd07377">
    <property type="entry name" value="WHTH_GntR"/>
    <property type="match status" value="1"/>
</dbReference>
<dbReference type="InterPro" id="IPR036388">
    <property type="entry name" value="WH-like_DNA-bd_sf"/>
</dbReference>
<evidence type="ECO:0000256" key="3">
    <source>
        <dbReference type="ARBA" id="ARBA00023163"/>
    </source>
</evidence>
<dbReference type="Pfam" id="PF00392">
    <property type="entry name" value="GntR"/>
    <property type="match status" value="1"/>
</dbReference>
<dbReference type="Gene3D" id="3.40.1410.10">
    <property type="entry name" value="Chorismate lyase-like"/>
    <property type="match status" value="1"/>
</dbReference>
<dbReference type="PANTHER" id="PTHR44846:SF16">
    <property type="entry name" value="TRANSCRIPTIONAL REGULATOR PHNF-RELATED"/>
    <property type="match status" value="1"/>
</dbReference>
<dbReference type="SMART" id="SM00866">
    <property type="entry name" value="UTRA"/>
    <property type="match status" value="1"/>
</dbReference>
<dbReference type="InterPro" id="IPR028978">
    <property type="entry name" value="Chorismate_lyase_/UTRA_dom_sf"/>
</dbReference>
<evidence type="ECO:0000259" key="4">
    <source>
        <dbReference type="PROSITE" id="PS50949"/>
    </source>
</evidence>
<dbReference type="InterPro" id="IPR050679">
    <property type="entry name" value="Bact_HTH_transcr_reg"/>
</dbReference>
<dbReference type="InterPro" id="IPR000524">
    <property type="entry name" value="Tscrpt_reg_HTH_GntR"/>
</dbReference>
<dbReference type="PRINTS" id="PR00035">
    <property type="entry name" value="HTHGNTR"/>
</dbReference>
<keyword evidence="2" id="KW-0238">DNA-binding</keyword>
<keyword evidence="6" id="KW-1185">Reference proteome</keyword>
<sequence length="226" mass="24105">MNGTLHDRIRTDFETRILSGELAPGDRLPTEQALMAHYGCARMTVHKALSPLAAAGLIERRRKAGTFVARPRAHSMVLDIPDLAAEVAARGQAYAYRLLGRTLRAADASQSAMLELDGVHTADGRPLAAEHRLVAAAVAPGIETADFARQSPGAWLLAHVPWSEAETRITAAAATAAEATTLGVAKGAPLLCVARRTWRAGRLVTLVRQAFVADAYELVARFGPRG</sequence>
<protein>
    <submittedName>
        <fullName evidence="5">UTRA domain-containing protein</fullName>
    </submittedName>
</protein>
<dbReference type="PANTHER" id="PTHR44846">
    <property type="entry name" value="MANNOSYL-D-GLYCERATE TRANSPORT/METABOLISM SYSTEM REPRESSOR MNGR-RELATED"/>
    <property type="match status" value="1"/>
</dbReference>
<keyword evidence="3" id="KW-0804">Transcription</keyword>
<proteinExistence type="predicted"/>
<evidence type="ECO:0000256" key="1">
    <source>
        <dbReference type="ARBA" id="ARBA00023015"/>
    </source>
</evidence>
<comment type="caution">
    <text evidence="5">The sequence shown here is derived from an EMBL/GenBank/DDBJ whole genome shotgun (WGS) entry which is preliminary data.</text>
</comment>
<evidence type="ECO:0000256" key="2">
    <source>
        <dbReference type="ARBA" id="ARBA00023125"/>
    </source>
</evidence>
<dbReference type="SMART" id="SM00345">
    <property type="entry name" value="HTH_GNTR"/>
    <property type="match status" value="1"/>
</dbReference>
<gene>
    <name evidence="5" type="ORF">HBH26_13310</name>
</gene>
<dbReference type="RefSeq" id="WP_168135119.1">
    <property type="nucleotide sequence ID" value="NZ_JAAVJH010000008.1"/>
</dbReference>
<dbReference type="EMBL" id="JAAVJH010000008">
    <property type="protein sequence ID" value="NJR79560.1"/>
    <property type="molecule type" value="Genomic_DNA"/>
</dbReference>
<name>A0ABX1CNM3_9SPHN</name>
<dbReference type="InterPro" id="IPR011663">
    <property type="entry name" value="UTRA"/>
</dbReference>
<dbReference type="PROSITE" id="PS50949">
    <property type="entry name" value="HTH_GNTR"/>
    <property type="match status" value="1"/>
</dbReference>
<evidence type="ECO:0000313" key="6">
    <source>
        <dbReference type="Proteomes" id="UP000732399"/>
    </source>
</evidence>
<dbReference type="Gene3D" id="1.10.10.10">
    <property type="entry name" value="Winged helix-like DNA-binding domain superfamily/Winged helix DNA-binding domain"/>
    <property type="match status" value="1"/>
</dbReference>
<keyword evidence="1" id="KW-0805">Transcription regulation</keyword>
<evidence type="ECO:0000313" key="5">
    <source>
        <dbReference type="EMBL" id="NJR79560.1"/>
    </source>
</evidence>
<dbReference type="Pfam" id="PF07702">
    <property type="entry name" value="UTRA"/>
    <property type="match status" value="1"/>
</dbReference>
<feature type="domain" description="HTH gntR-type" evidence="4">
    <location>
        <begin position="3"/>
        <end position="71"/>
    </location>
</feature>
<reference evidence="5 6" key="1">
    <citation type="submission" date="2020-03" db="EMBL/GenBank/DDBJ databases">
        <authorList>
            <person name="Wang L."/>
            <person name="He N."/>
            <person name="Li Y."/>
            <person name="Fang Y."/>
            <person name="Zhang F."/>
        </authorList>
    </citation>
    <scope>NUCLEOTIDE SEQUENCE [LARGE SCALE GENOMIC DNA]</scope>
    <source>
        <strain evidence="5 6">36D10-4-7</strain>
    </source>
</reference>
<dbReference type="InterPro" id="IPR036390">
    <property type="entry name" value="WH_DNA-bd_sf"/>
</dbReference>
<accession>A0ABX1CNM3</accession>
<dbReference type="SUPFAM" id="SSF46785">
    <property type="entry name" value="Winged helix' DNA-binding domain"/>
    <property type="match status" value="1"/>
</dbReference>
<dbReference type="SUPFAM" id="SSF64288">
    <property type="entry name" value="Chorismate lyase-like"/>
    <property type="match status" value="1"/>
</dbReference>